<sequence>MKGRKWIAVFLLALLVMGGGAGISGVVYAEEQKQESDGFNLISDLLTIFPEEKIERAKAKGYDVKFAKYKPSRYSLEMTLEERQFWEVNDLIADSGYMMMHRVNNLVWQALLSWNFTVILIVENAFSLDIVDEFADAVEKAVQRLAGFDGDGYGETGLMGNFLLMMIIIAGAVIAYQGIIKKKTQEALSAMITSVVILILGMAFFANAGGVMRYFNDISSGLSQEVMGVGIDFQSELNKDEVTYPAEVSSLIIADKLYNMMVYEPYIMLQYGKTSIDKDITPERLNKILNHKVGSGARTQAVIEEKKGSSERGIEANPMVTTMGVFERLTLLVLLCISHFILGLLFFIIAGAMIVYQFMFVLIALFAPFAFLMALNPNWSSIATNWFKRFIGYQLIKLIVGVFFSMLLTISQFLYAMSPPDKVGYIWTIAMQLILVVGVVWKRNELFSIMKAPMGKMENFKGELNIEMPINYVTKYTENLAARAGKIKLRK</sequence>
<keyword evidence="3 4" id="KW-0472">Membrane</keyword>
<evidence type="ECO:0000256" key="3">
    <source>
        <dbReference type="ARBA" id="ARBA00023136"/>
    </source>
</evidence>
<feature type="transmembrane region" description="Helical" evidence="4">
    <location>
        <begin position="329"/>
        <end position="349"/>
    </location>
</feature>
<evidence type="ECO:0000256" key="4">
    <source>
        <dbReference type="SAM" id="Phobius"/>
    </source>
</evidence>
<protein>
    <submittedName>
        <fullName evidence="5">CD3337/EF1877 family mobilome membrane protein</fullName>
    </submittedName>
</protein>
<dbReference type="NCBIfam" id="NF046089">
    <property type="entry name" value="CD3337_EF1877"/>
    <property type="match status" value="1"/>
</dbReference>
<feature type="transmembrane region" description="Helical" evidence="4">
    <location>
        <begin position="355"/>
        <end position="375"/>
    </location>
</feature>
<keyword evidence="1 4" id="KW-0812">Transmembrane</keyword>
<comment type="caution">
    <text evidence="5">The sequence shown here is derived from an EMBL/GenBank/DDBJ whole genome shotgun (WGS) entry which is preliminary data.</text>
</comment>
<name>A0ABW2RQD2_9BACL</name>
<feature type="transmembrane region" description="Helical" evidence="4">
    <location>
        <begin position="423"/>
        <end position="441"/>
    </location>
</feature>
<dbReference type="InterPro" id="IPR007688">
    <property type="entry name" value="Conjugal_tfr_TrbL/VirB6"/>
</dbReference>
<evidence type="ECO:0000256" key="1">
    <source>
        <dbReference type="ARBA" id="ARBA00022692"/>
    </source>
</evidence>
<dbReference type="RefSeq" id="WP_379867535.1">
    <property type="nucleotide sequence ID" value="NZ_JBHTBW010000081.1"/>
</dbReference>
<accession>A0ABW2RQD2</accession>
<dbReference type="InterPro" id="IPR058112">
    <property type="entry name" value="CD3337_EF1877-like"/>
</dbReference>
<keyword evidence="2 4" id="KW-1133">Transmembrane helix</keyword>
<evidence type="ECO:0000256" key="2">
    <source>
        <dbReference type="ARBA" id="ARBA00022989"/>
    </source>
</evidence>
<evidence type="ECO:0000313" key="5">
    <source>
        <dbReference type="EMBL" id="MFC7443208.1"/>
    </source>
</evidence>
<evidence type="ECO:0000313" key="6">
    <source>
        <dbReference type="Proteomes" id="UP001596500"/>
    </source>
</evidence>
<keyword evidence="6" id="KW-1185">Reference proteome</keyword>
<gene>
    <name evidence="5" type="ORF">ACFQNG_19255</name>
</gene>
<proteinExistence type="predicted"/>
<feature type="transmembrane region" description="Helical" evidence="4">
    <location>
        <begin position="162"/>
        <end position="180"/>
    </location>
</feature>
<feature type="transmembrane region" description="Helical" evidence="4">
    <location>
        <begin position="106"/>
        <end position="126"/>
    </location>
</feature>
<feature type="transmembrane region" description="Helical" evidence="4">
    <location>
        <begin position="186"/>
        <end position="206"/>
    </location>
</feature>
<dbReference type="EMBL" id="JBHTBW010000081">
    <property type="protein sequence ID" value="MFC7443208.1"/>
    <property type="molecule type" value="Genomic_DNA"/>
</dbReference>
<dbReference type="Proteomes" id="UP001596500">
    <property type="component" value="Unassembled WGS sequence"/>
</dbReference>
<reference evidence="6" key="1">
    <citation type="journal article" date="2019" name="Int. J. Syst. Evol. Microbiol.">
        <title>The Global Catalogue of Microorganisms (GCM) 10K type strain sequencing project: providing services to taxonomists for standard genome sequencing and annotation.</title>
        <authorList>
            <consortium name="The Broad Institute Genomics Platform"/>
            <consortium name="The Broad Institute Genome Sequencing Center for Infectious Disease"/>
            <person name="Wu L."/>
            <person name="Ma J."/>
        </authorList>
    </citation>
    <scope>NUCLEOTIDE SEQUENCE [LARGE SCALE GENOMIC DNA]</scope>
    <source>
        <strain evidence="6">CGMCC 1.12942</strain>
    </source>
</reference>
<feature type="transmembrane region" description="Helical" evidence="4">
    <location>
        <begin position="395"/>
        <end position="417"/>
    </location>
</feature>
<dbReference type="Pfam" id="PF04610">
    <property type="entry name" value="TrbL"/>
    <property type="match status" value="1"/>
</dbReference>
<organism evidence="5 6">
    <name type="scientific">Laceyella putida</name>
    <dbReference type="NCBI Taxonomy" id="110101"/>
    <lineage>
        <taxon>Bacteria</taxon>
        <taxon>Bacillati</taxon>
        <taxon>Bacillota</taxon>
        <taxon>Bacilli</taxon>
        <taxon>Bacillales</taxon>
        <taxon>Thermoactinomycetaceae</taxon>
        <taxon>Laceyella</taxon>
    </lineage>
</organism>